<keyword evidence="4 13" id="KW-0813">Transport</keyword>
<evidence type="ECO:0000256" key="7">
    <source>
        <dbReference type="ARBA" id="ARBA00022795"/>
    </source>
</evidence>
<dbReference type="InterPro" id="IPR006136">
    <property type="entry name" value="FlhB"/>
</dbReference>
<keyword evidence="14" id="KW-0969">Cilium</keyword>
<evidence type="ECO:0000256" key="5">
    <source>
        <dbReference type="ARBA" id="ARBA00022475"/>
    </source>
</evidence>
<gene>
    <name evidence="13 14" type="primary">flhB</name>
    <name evidence="14" type="ORF">ACFQ27_19930</name>
</gene>
<feature type="transmembrane region" description="Helical" evidence="13">
    <location>
        <begin position="188"/>
        <end position="210"/>
    </location>
</feature>
<dbReference type="Gene3D" id="6.10.250.2080">
    <property type="match status" value="1"/>
</dbReference>
<keyword evidence="10 13" id="KW-0472">Membrane</keyword>
<evidence type="ECO:0000256" key="4">
    <source>
        <dbReference type="ARBA" id="ARBA00022448"/>
    </source>
</evidence>
<proteinExistence type="inferred from homology"/>
<evidence type="ECO:0000313" key="14">
    <source>
        <dbReference type="EMBL" id="MFD1192869.1"/>
    </source>
</evidence>
<protein>
    <recommendedName>
        <fullName evidence="3 13">Flagellar biosynthetic protein FlhB</fullName>
    </recommendedName>
</protein>
<keyword evidence="9 13" id="KW-1133">Transmembrane helix</keyword>
<evidence type="ECO:0000256" key="13">
    <source>
        <dbReference type="RuleBase" id="RU364091"/>
    </source>
</evidence>
<keyword evidence="5 13" id="KW-1003">Cell membrane</keyword>
<comment type="caution">
    <text evidence="13">Lacks conserved residue(s) required for the propagation of feature annotation.</text>
</comment>
<dbReference type="PANTHER" id="PTHR30531">
    <property type="entry name" value="FLAGELLAR BIOSYNTHETIC PROTEIN FLHB"/>
    <property type="match status" value="1"/>
</dbReference>
<dbReference type="PRINTS" id="PR00950">
    <property type="entry name" value="TYPE3IMSPROT"/>
</dbReference>
<evidence type="ECO:0000313" key="15">
    <source>
        <dbReference type="Proteomes" id="UP001597216"/>
    </source>
</evidence>
<feature type="transmembrane region" description="Helical" evidence="13">
    <location>
        <begin position="35"/>
        <end position="53"/>
    </location>
</feature>
<evidence type="ECO:0000256" key="2">
    <source>
        <dbReference type="ARBA" id="ARBA00010690"/>
    </source>
</evidence>
<keyword evidence="8 13" id="KW-0653">Protein transport</keyword>
<accession>A0ABW3T6S4</accession>
<feature type="transmembrane region" description="Helical" evidence="13">
    <location>
        <begin position="91"/>
        <end position="115"/>
    </location>
</feature>
<name>A0ABW3T6S4_9CAUL</name>
<dbReference type="PANTHER" id="PTHR30531:SF12">
    <property type="entry name" value="FLAGELLAR BIOSYNTHETIC PROTEIN FLHB"/>
    <property type="match status" value="1"/>
</dbReference>
<dbReference type="NCBIfam" id="TIGR00328">
    <property type="entry name" value="flhB"/>
    <property type="match status" value="1"/>
</dbReference>
<dbReference type="InterPro" id="IPR006135">
    <property type="entry name" value="T3SS_substrate_exporter"/>
</dbReference>
<dbReference type="Gene3D" id="3.40.1690.10">
    <property type="entry name" value="secretion proteins EscU"/>
    <property type="match status" value="1"/>
</dbReference>
<keyword evidence="7 13" id="KW-1005">Bacterial flagellum biogenesis</keyword>
<keyword evidence="15" id="KW-1185">Reference proteome</keyword>
<evidence type="ECO:0000256" key="12">
    <source>
        <dbReference type="ARBA" id="ARBA00025078"/>
    </source>
</evidence>
<organism evidence="14 15">
    <name type="scientific">Phenylobacterium conjunctum</name>
    <dbReference type="NCBI Taxonomy" id="1298959"/>
    <lineage>
        <taxon>Bacteria</taxon>
        <taxon>Pseudomonadati</taxon>
        <taxon>Pseudomonadota</taxon>
        <taxon>Alphaproteobacteria</taxon>
        <taxon>Caulobacterales</taxon>
        <taxon>Caulobacteraceae</taxon>
        <taxon>Phenylobacterium</taxon>
    </lineage>
</organism>
<sequence length="357" mass="38882">MADDPESKTEEPTARKLADARAKGDVVKTMDLPQLASFTAAAAVLAMAGGWMSRDMALALKPFLEHPEAFSVGGGGGVQVARQALMAATPLLAAVLGASMIAGVAGNVAQTGLLWTPSKLAPTLDKLSPMAGFKRLFGLDALMQFAKSTVKVFILSWIVWTVIKPHLRELENLAAMEPMAILPFAADILRRLVFTVAGFLLLVAGFDWFWQRQRFMARHRMSKEELKEDYKQTEGDPHVKAKQRQIRIQRSRRRMMQAVPNATVVVMNPTHYAVALKYEAGEAEAPMCVAKGLDAVALKIRAIAEENGVPVVEDPPLARALYAAIEIDDFIPPKHYEAVAKIIGFILNGEKKLAGAV</sequence>
<dbReference type="Proteomes" id="UP001597216">
    <property type="component" value="Unassembled WGS sequence"/>
</dbReference>
<dbReference type="SUPFAM" id="SSF160544">
    <property type="entry name" value="EscU C-terminal domain-like"/>
    <property type="match status" value="1"/>
</dbReference>
<comment type="function">
    <text evidence="12 13">Required for formation of the rod structure in the basal body of the flagellar apparatus. Together with FliI and FliH, may constitute the export apparatus of flagellin.</text>
</comment>
<dbReference type="EMBL" id="JBHTLQ010000087">
    <property type="protein sequence ID" value="MFD1192869.1"/>
    <property type="molecule type" value="Genomic_DNA"/>
</dbReference>
<keyword evidence="11 13" id="KW-1006">Bacterial flagellum protein export</keyword>
<keyword evidence="14" id="KW-0966">Cell projection</keyword>
<dbReference type="RefSeq" id="WP_374345199.1">
    <property type="nucleotide sequence ID" value="NZ_JBHTLQ010000087.1"/>
</dbReference>
<evidence type="ECO:0000256" key="8">
    <source>
        <dbReference type="ARBA" id="ARBA00022927"/>
    </source>
</evidence>
<comment type="subcellular location">
    <subcellularLocation>
        <location evidence="1">Cell membrane</location>
        <topology evidence="1">Multi-pass membrane protein</topology>
    </subcellularLocation>
</comment>
<evidence type="ECO:0000256" key="11">
    <source>
        <dbReference type="ARBA" id="ARBA00023225"/>
    </source>
</evidence>
<evidence type="ECO:0000256" key="9">
    <source>
        <dbReference type="ARBA" id="ARBA00022989"/>
    </source>
</evidence>
<comment type="caution">
    <text evidence="14">The sequence shown here is derived from an EMBL/GenBank/DDBJ whole genome shotgun (WGS) entry which is preliminary data.</text>
</comment>
<dbReference type="InterPro" id="IPR029025">
    <property type="entry name" value="T3SS_substrate_exporter_C"/>
</dbReference>
<keyword evidence="6 13" id="KW-0812">Transmembrane</keyword>
<comment type="similarity">
    <text evidence="2 13">Belongs to the type III secretion exporter family.</text>
</comment>
<dbReference type="Pfam" id="PF01312">
    <property type="entry name" value="Bac_export_2"/>
    <property type="match status" value="1"/>
</dbReference>
<keyword evidence="14" id="KW-0282">Flagellum</keyword>
<evidence type="ECO:0000256" key="1">
    <source>
        <dbReference type="ARBA" id="ARBA00004651"/>
    </source>
</evidence>
<evidence type="ECO:0000256" key="10">
    <source>
        <dbReference type="ARBA" id="ARBA00023136"/>
    </source>
</evidence>
<reference evidence="15" key="1">
    <citation type="journal article" date="2019" name="Int. J. Syst. Evol. Microbiol.">
        <title>The Global Catalogue of Microorganisms (GCM) 10K type strain sequencing project: providing services to taxonomists for standard genome sequencing and annotation.</title>
        <authorList>
            <consortium name="The Broad Institute Genomics Platform"/>
            <consortium name="The Broad Institute Genome Sequencing Center for Infectious Disease"/>
            <person name="Wu L."/>
            <person name="Ma J."/>
        </authorList>
    </citation>
    <scope>NUCLEOTIDE SEQUENCE [LARGE SCALE GENOMIC DNA]</scope>
    <source>
        <strain evidence="15">CCUG 55074</strain>
    </source>
</reference>
<evidence type="ECO:0000256" key="3">
    <source>
        <dbReference type="ARBA" id="ARBA00021622"/>
    </source>
</evidence>
<evidence type="ECO:0000256" key="6">
    <source>
        <dbReference type="ARBA" id="ARBA00022692"/>
    </source>
</evidence>